<reference evidence="5 6" key="1">
    <citation type="journal article" date="2013" name="Genome Announc.">
        <title>Draft Genome Sequence of an Alphaproteobacterium, Caenispirillum salinarum AK4(T), Isolated from a Solar Saltern.</title>
        <authorList>
            <person name="Khatri I."/>
            <person name="Singh A."/>
            <person name="Korpole S."/>
            <person name="Pinnaka A.K."/>
            <person name="Subramanian S."/>
        </authorList>
    </citation>
    <scope>NUCLEOTIDE SEQUENCE [LARGE SCALE GENOMIC DNA]</scope>
    <source>
        <strain evidence="5 6">AK4</strain>
    </source>
</reference>
<keyword evidence="6" id="KW-1185">Reference proteome</keyword>
<evidence type="ECO:0000259" key="4">
    <source>
        <dbReference type="PROSITE" id="PS50405"/>
    </source>
</evidence>
<dbReference type="InterPro" id="IPR036249">
    <property type="entry name" value="Thioredoxin-like_sf"/>
</dbReference>
<name>K9GU71_9PROT</name>
<dbReference type="FunFam" id="3.40.30.10:FF:000039">
    <property type="entry name" value="Glutathione S-transferase domain"/>
    <property type="match status" value="1"/>
</dbReference>
<gene>
    <name evidence="5" type="ORF">C882_0342</name>
</gene>
<evidence type="ECO:0000313" key="6">
    <source>
        <dbReference type="Proteomes" id="UP000009881"/>
    </source>
</evidence>
<feature type="domain" description="GST N-terminal" evidence="3">
    <location>
        <begin position="1"/>
        <end position="81"/>
    </location>
</feature>
<evidence type="ECO:0000259" key="3">
    <source>
        <dbReference type="PROSITE" id="PS50404"/>
    </source>
</evidence>
<dbReference type="RefSeq" id="WP_009541001.1">
    <property type="nucleotide sequence ID" value="NZ_ANHY01000012.1"/>
</dbReference>
<sequence length="207" mass="22835">MLTIWGRANSLNVQKVLWTCAELDLPFQRIDAGGAFGGTDTAGYRVMNPSGMVPTLKDGDVVVWESNVIVRYLCATYSAGGLCPVEAPARFGQEAWMDWQTAGLWKDFRPLFIGLVRTPPPDRDAAALARAEEATARGFALLDEALRHRPFLGGAALGMADIPAGVTAHRWFALPLDRRPRLPALEDWYARLTERPGFREHVMTPLS</sequence>
<comment type="similarity">
    <text evidence="1">Belongs to the GST superfamily.</text>
</comment>
<dbReference type="Gene3D" id="1.20.1050.10">
    <property type="match status" value="1"/>
</dbReference>
<evidence type="ECO:0000256" key="2">
    <source>
        <dbReference type="ARBA" id="ARBA00022679"/>
    </source>
</evidence>
<organism evidence="5 6">
    <name type="scientific">Caenispirillum salinarum AK4</name>
    <dbReference type="NCBI Taxonomy" id="1238182"/>
    <lineage>
        <taxon>Bacteria</taxon>
        <taxon>Pseudomonadati</taxon>
        <taxon>Pseudomonadota</taxon>
        <taxon>Alphaproteobacteria</taxon>
        <taxon>Rhodospirillales</taxon>
        <taxon>Novispirillaceae</taxon>
        <taxon>Caenispirillum</taxon>
    </lineage>
</organism>
<dbReference type="eggNOG" id="COG0625">
    <property type="taxonomic scope" value="Bacteria"/>
</dbReference>
<evidence type="ECO:0000313" key="5">
    <source>
        <dbReference type="EMBL" id="EKV29520.1"/>
    </source>
</evidence>
<dbReference type="PROSITE" id="PS50404">
    <property type="entry name" value="GST_NTER"/>
    <property type="match status" value="1"/>
</dbReference>
<dbReference type="InterPro" id="IPR010987">
    <property type="entry name" value="Glutathione-S-Trfase_C-like"/>
</dbReference>
<dbReference type="GO" id="GO:0016740">
    <property type="term" value="F:transferase activity"/>
    <property type="evidence" value="ECO:0007669"/>
    <property type="project" value="UniProtKB-KW"/>
</dbReference>
<dbReference type="Pfam" id="PF13409">
    <property type="entry name" value="GST_N_2"/>
    <property type="match status" value="1"/>
</dbReference>
<dbReference type="Pfam" id="PF13410">
    <property type="entry name" value="GST_C_2"/>
    <property type="match status" value="1"/>
</dbReference>
<dbReference type="InterPro" id="IPR040079">
    <property type="entry name" value="Glutathione_S-Trfase"/>
</dbReference>
<dbReference type="OrthoDB" id="9810080at2"/>
<dbReference type="PANTHER" id="PTHR44051">
    <property type="entry name" value="GLUTATHIONE S-TRANSFERASE-RELATED"/>
    <property type="match status" value="1"/>
</dbReference>
<dbReference type="EMBL" id="ANHY01000012">
    <property type="protein sequence ID" value="EKV29520.1"/>
    <property type="molecule type" value="Genomic_DNA"/>
</dbReference>
<dbReference type="PANTHER" id="PTHR44051:SF19">
    <property type="entry name" value="DISULFIDE-BOND OXIDOREDUCTASE YFCG"/>
    <property type="match status" value="1"/>
</dbReference>
<proteinExistence type="inferred from homology"/>
<evidence type="ECO:0000256" key="1">
    <source>
        <dbReference type="ARBA" id="ARBA00007409"/>
    </source>
</evidence>
<dbReference type="Gene3D" id="3.40.30.10">
    <property type="entry name" value="Glutaredoxin"/>
    <property type="match status" value="1"/>
</dbReference>
<dbReference type="AlphaFoldDB" id="K9GU71"/>
<dbReference type="Proteomes" id="UP000009881">
    <property type="component" value="Unassembled WGS sequence"/>
</dbReference>
<dbReference type="SFLD" id="SFLDG00358">
    <property type="entry name" value="Main_(cytGST)"/>
    <property type="match status" value="1"/>
</dbReference>
<dbReference type="PATRIC" id="fig|1238182.3.peg.2557"/>
<dbReference type="InterPro" id="IPR036282">
    <property type="entry name" value="Glutathione-S-Trfase_C_sf"/>
</dbReference>
<protein>
    <submittedName>
        <fullName evidence="5">Putative glutathione S-transferase-like protein</fullName>
    </submittedName>
</protein>
<feature type="domain" description="GST C-terminal" evidence="4">
    <location>
        <begin position="86"/>
        <end position="207"/>
    </location>
</feature>
<dbReference type="SFLD" id="SFLDS00019">
    <property type="entry name" value="Glutathione_Transferase_(cytos"/>
    <property type="match status" value="1"/>
</dbReference>
<dbReference type="SUPFAM" id="SSF52833">
    <property type="entry name" value="Thioredoxin-like"/>
    <property type="match status" value="1"/>
</dbReference>
<dbReference type="SFLD" id="SFLDG01150">
    <property type="entry name" value="Main.1:_Beta-like"/>
    <property type="match status" value="1"/>
</dbReference>
<dbReference type="SUPFAM" id="SSF47616">
    <property type="entry name" value="GST C-terminal domain-like"/>
    <property type="match status" value="1"/>
</dbReference>
<dbReference type="STRING" id="1238182.C882_0342"/>
<accession>K9GU71</accession>
<dbReference type="CDD" id="cd03047">
    <property type="entry name" value="GST_N_2"/>
    <property type="match status" value="1"/>
</dbReference>
<dbReference type="PROSITE" id="PS50405">
    <property type="entry name" value="GST_CTER"/>
    <property type="match status" value="1"/>
</dbReference>
<keyword evidence="2 5" id="KW-0808">Transferase</keyword>
<comment type="caution">
    <text evidence="5">The sequence shown here is derived from an EMBL/GenBank/DDBJ whole genome shotgun (WGS) entry which is preliminary data.</text>
</comment>
<dbReference type="InterPro" id="IPR004045">
    <property type="entry name" value="Glutathione_S-Trfase_N"/>
</dbReference>